<dbReference type="GO" id="GO:0003746">
    <property type="term" value="F:translation elongation factor activity"/>
    <property type="evidence" value="ECO:0007669"/>
    <property type="project" value="TreeGrafter"/>
</dbReference>
<dbReference type="SUPFAM" id="SSF52540">
    <property type="entry name" value="P-loop containing nucleoside triphosphate hydrolases"/>
    <property type="match status" value="1"/>
</dbReference>
<evidence type="ECO:0000313" key="2">
    <source>
        <dbReference type="EMBL" id="CAE0639231.1"/>
    </source>
</evidence>
<dbReference type="PANTHER" id="PTHR43721">
    <property type="entry name" value="ELONGATION FACTOR TU-RELATED"/>
    <property type="match status" value="1"/>
</dbReference>
<feature type="non-terminal residue" evidence="2">
    <location>
        <position position="250"/>
    </location>
</feature>
<proteinExistence type="predicted"/>
<gene>
    <name evidence="2" type="ORF">HAKA00212_LOCUS18045</name>
</gene>
<evidence type="ECO:0000256" key="1">
    <source>
        <dbReference type="ARBA" id="ARBA00021392"/>
    </source>
</evidence>
<dbReference type="InterPro" id="IPR027417">
    <property type="entry name" value="P-loop_NTPase"/>
</dbReference>
<reference evidence="2" key="1">
    <citation type="submission" date="2021-01" db="EMBL/GenBank/DDBJ databases">
        <authorList>
            <person name="Corre E."/>
            <person name="Pelletier E."/>
            <person name="Niang G."/>
            <person name="Scheremetjew M."/>
            <person name="Finn R."/>
            <person name="Kale V."/>
            <person name="Holt S."/>
            <person name="Cochrane G."/>
            <person name="Meng A."/>
            <person name="Brown T."/>
            <person name="Cohen L."/>
        </authorList>
    </citation>
    <scope>NUCLEOTIDE SEQUENCE</scope>
    <source>
        <strain evidence="2">CCMP3107</strain>
    </source>
</reference>
<name>A0A7S4DBD1_HETAK</name>
<dbReference type="AlphaFoldDB" id="A0A7S4DBD1"/>
<dbReference type="PANTHER" id="PTHR43721:SF9">
    <property type="entry name" value="GTP-BINDING PROTEIN 1"/>
    <property type="match status" value="1"/>
</dbReference>
<dbReference type="InterPro" id="IPR050055">
    <property type="entry name" value="EF-Tu_GTPase"/>
</dbReference>
<organism evidence="2">
    <name type="scientific">Heterosigma akashiwo</name>
    <name type="common">Chromophytic alga</name>
    <name type="synonym">Heterosigma carterae</name>
    <dbReference type="NCBI Taxonomy" id="2829"/>
    <lineage>
        <taxon>Eukaryota</taxon>
        <taxon>Sar</taxon>
        <taxon>Stramenopiles</taxon>
        <taxon>Ochrophyta</taxon>
        <taxon>Raphidophyceae</taxon>
        <taxon>Chattonellales</taxon>
        <taxon>Chattonellaceae</taxon>
        <taxon>Heterosigma</taxon>
    </lineage>
</organism>
<protein>
    <recommendedName>
        <fullName evidence="1">Elongation factor Tu, chloroplastic</fullName>
    </recommendedName>
</protein>
<sequence length="250" mass="25922">MDLSPDDTKKTAQEVLGYTPSDEFNERVMVKFGSITPAPTLPAENDDGDTEYKLKLVGVVPERFMHLKTQLNFRLNEGNNHCTYQLGYQDGGFPQGLNKEELVTSLQTLDHMAQLNEARILECSIMQGSKGLVAEVQLMRCALSRPGSMDLTSSPPAAPAATVGAAPAAAGAEEGPGDLRVAVAGAAGAGKSTLLGVLCSGALDDGRGLARLQVLQHGHELASGATSSLARAALLLDGRGAPLGQKGGGG</sequence>
<dbReference type="EMBL" id="HBIU01039604">
    <property type="protein sequence ID" value="CAE0639231.1"/>
    <property type="molecule type" value="Transcribed_RNA"/>
</dbReference>
<accession>A0A7S4DBD1</accession>